<name>A0A645JFM4_9ZZZZ</name>
<protein>
    <submittedName>
        <fullName evidence="1">Uncharacterized protein</fullName>
    </submittedName>
</protein>
<evidence type="ECO:0000313" key="1">
    <source>
        <dbReference type="EMBL" id="MPN59144.1"/>
    </source>
</evidence>
<comment type="caution">
    <text evidence="1">The sequence shown here is derived from an EMBL/GenBank/DDBJ whole genome shotgun (WGS) entry which is preliminary data.</text>
</comment>
<accession>A0A645JFM4</accession>
<proteinExistence type="predicted"/>
<reference evidence="1" key="1">
    <citation type="submission" date="2019-08" db="EMBL/GenBank/DDBJ databases">
        <authorList>
            <person name="Kucharzyk K."/>
            <person name="Murdoch R.W."/>
            <person name="Higgins S."/>
            <person name="Loffler F."/>
        </authorList>
    </citation>
    <scope>NUCLEOTIDE SEQUENCE</scope>
</reference>
<dbReference type="EMBL" id="VSSQ01132811">
    <property type="protein sequence ID" value="MPN59144.1"/>
    <property type="molecule type" value="Genomic_DNA"/>
</dbReference>
<gene>
    <name evidence="1" type="ORF">SDC9_206864</name>
</gene>
<sequence length="171" mass="18805">MPLSVYDCVALPTDGQGKAEPVLFIVIDQRVGLLIFTHCDRVDQPFAVNFFYGQGDGLFGCRFVCSHFGAGDLDDLAFYRIAVRSGLREGSDFNPVRPGAGSQSSRRAWRVSQPFLQQGGSDIRAVTLLNILLEQGFLCQKRHLLQLLAEIFHHGSDGAFLLFLPICGTGK</sequence>
<dbReference type="AlphaFoldDB" id="A0A645JFM4"/>
<organism evidence="1">
    <name type="scientific">bioreactor metagenome</name>
    <dbReference type="NCBI Taxonomy" id="1076179"/>
    <lineage>
        <taxon>unclassified sequences</taxon>
        <taxon>metagenomes</taxon>
        <taxon>ecological metagenomes</taxon>
    </lineage>
</organism>